<feature type="transmembrane region" description="Helical" evidence="1">
    <location>
        <begin position="96"/>
        <end position="118"/>
    </location>
</feature>
<keyword evidence="1" id="KW-0472">Membrane</keyword>
<dbReference type="PATRIC" id="fig|520767.4.peg.534"/>
<dbReference type="RefSeq" id="WP_068747696.1">
    <property type="nucleotide sequence ID" value="NZ_LOHZ01000022.1"/>
</dbReference>
<reference evidence="2 3" key="1">
    <citation type="submission" date="2015-12" db="EMBL/GenBank/DDBJ databases">
        <title>Draft genome of Thermovenabulum gondwanense isolated from a red thermophilic microbial mat colonisisng an outflow channel of a bore well.</title>
        <authorList>
            <person name="Patel B.K."/>
        </authorList>
    </citation>
    <scope>NUCLEOTIDE SEQUENCE [LARGE SCALE GENOMIC DNA]</scope>
    <source>
        <strain evidence="2 3">R270</strain>
    </source>
</reference>
<feature type="transmembrane region" description="Helical" evidence="1">
    <location>
        <begin position="138"/>
        <end position="160"/>
    </location>
</feature>
<dbReference type="Pfam" id="PF04474">
    <property type="entry name" value="DUF554"/>
    <property type="match status" value="1"/>
</dbReference>
<proteinExistence type="predicted"/>
<evidence type="ECO:0000313" key="3">
    <source>
        <dbReference type="Proteomes" id="UP000075737"/>
    </source>
</evidence>
<protein>
    <submittedName>
        <fullName evidence="2">Putative membrane protein YdfK</fullName>
    </submittedName>
</protein>
<dbReference type="STRING" id="520767.ATZ99_05210"/>
<dbReference type="OrthoDB" id="9797976at2"/>
<feature type="transmembrane region" description="Helical" evidence="1">
    <location>
        <begin position="180"/>
        <end position="202"/>
    </location>
</feature>
<dbReference type="PANTHER" id="PTHR36111">
    <property type="entry name" value="INNER MEMBRANE PROTEIN-RELATED"/>
    <property type="match status" value="1"/>
</dbReference>
<gene>
    <name evidence="2" type="primary">ydfK</name>
    <name evidence="2" type="ORF">ATZ99_05210</name>
</gene>
<comment type="caution">
    <text evidence="2">The sequence shown here is derived from an EMBL/GenBank/DDBJ whole genome shotgun (WGS) entry which is preliminary data.</text>
</comment>
<dbReference type="InterPro" id="IPR007563">
    <property type="entry name" value="DUF554"/>
</dbReference>
<organism evidence="2 3">
    <name type="scientific">Thermovenabulum gondwanense</name>
    <dbReference type="NCBI Taxonomy" id="520767"/>
    <lineage>
        <taxon>Bacteria</taxon>
        <taxon>Bacillati</taxon>
        <taxon>Bacillota</taxon>
        <taxon>Clostridia</taxon>
        <taxon>Thermosediminibacterales</taxon>
        <taxon>Thermosediminibacteraceae</taxon>
        <taxon>Thermovenabulum</taxon>
    </lineage>
</organism>
<dbReference type="Proteomes" id="UP000075737">
    <property type="component" value="Unassembled WGS sequence"/>
</dbReference>
<dbReference type="PANTHER" id="PTHR36111:SF2">
    <property type="entry name" value="INNER MEMBRANE PROTEIN"/>
    <property type="match status" value="1"/>
</dbReference>
<keyword evidence="1" id="KW-1133">Transmembrane helix</keyword>
<sequence>MLGTVVNSVSILIGSLLGYFLKNSFSEDIKSTVMQGLSLTVMLIGISMSIKTNNLLVVTLSIVTGAIIGESLKIEEGLNKIGGRIEKKFSKTEGEFTKAFVTASLVYCVGAMAIMGSIESGLSGNHSILFVKSILDGVSSIVFTSSLGIGVAFSSLPVFIYQGAITLSARFIKAYLTQEIIREMTATGGLLIFGIGINMLSGKSRVKVGNFLPAIFTAIFITYLFMKYNFY</sequence>
<feature type="transmembrane region" description="Helical" evidence="1">
    <location>
        <begin position="208"/>
        <end position="226"/>
    </location>
</feature>
<evidence type="ECO:0000313" key="2">
    <source>
        <dbReference type="EMBL" id="KYO67235.1"/>
    </source>
</evidence>
<dbReference type="AlphaFoldDB" id="A0A162MSL8"/>
<feature type="transmembrane region" description="Helical" evidence="1">
    <location>
        <begin position="6"/>
        <end position="21"/>
    </location>
</feature>
<keyword evidence="1" id="KW-0812">Transmembrane</keyword>
<accession>A0A162MSL8</accession>
<dbReference type="EMBL" id="LOHZ01000022">
    <property type="protein sequence ID" value="KYO67235.1"/>
    <property type="molecule type" value="Genomic_DNA"/>
</dbReference>
<evidence type="ECO:0000256" key="1">
    <source>
        <dbReference type="SAM" id="Phobius"/>
    </source>
</evidence>
<keyword evidence="3" id="KW-1185">Reference proteome</keyword>
<name>A0A162MSL8_9FIRM</name>
<feature type="transmembrane region" description="Helical" evidence="1">
    <location>
        <begin position="33"/>
        <end position="50"/>
    </location>
</feature>